<dbReference type="Pfam" id="PF22936">
    <property type="entry name" value="Pol_BBD"/>
    <property type="match status" value="1"/>
</dbReference>
<dbReference type="OrthoDB" id="774925at2759"/>
<keyword evidence="1" id="KW-0863">Zinc-finger</keyword>
<keyword evidence="6" id="KW-1185">Reference proteome</keyword>
<feature type="region of interest" description="Disordered" evidence="2">
    <location>
        <begin position="160"/>
        <end position="211"/>
    </location>
</feature>
<keyword evidence="1" id="KW-0862">Zinc</keyword>
<name>A0A7I8JZG8_SPIIN</name>
<feature type="compositionally biased region" description="Basic and acidic residues" evidence="2">
    <location>
        <begin position="160"/>
        <end position="176"/>
    </location>
</feature>
<evidence type="ECO:0000313" key="6">
    <source>
        <dbReference type="Proteomes" id="UP000663760"/>
    </source>
</evidence>
<dbReference type="Pfam" id="PF14223">
    <property type="entry name" value="Retrotran_gag_2"/>
    <property type="match status" value="1"/>
</dbReference>
<evidence type="ECO:0000313" key="5">
    <source>
        <dbReference type="EMBL" id="CAA7389252.1"/>
    </source>
</evidence>
<keyword evidence="1" id="KW-0479">Metal-binding</keyword>
<feature type="domain" description="CCHC-type" evidence="3">
    <location>
        <begin position="215"/>
        <end position="231"/>
    </location>
</feature>
<dbReference type="Proteomes" id="UP000663760">
    <property type="component" value="Chromosome 1"/>
</dbReference>
<dbReference type="Pfam" id="PF00098">
    <property type="entry name" value="zf-CCHC"/>
    <property type="match status" value="1"/>
</dbReference>
<gene>
    <name evidence="4" type="ORF">SI7747_01001206</name>
    <name evidence="5" type="ORF">SI8410_01001330</name>
</gene>
<dbReference type="GO" id="GO:0003676">
    <property type="term" value="F:nucleic acid binding"/>
    <property type="evidence" value="ECO:0007669"/>
    <property type="project" value="InterPro"/>
</dbReference>
<evidence type="ECO:0000259" key="3">
    <source>
        <dbReference type="PROSITE" id="PS50158"/>
    </source>
</evidence>
<dbReference type="PANTHER" id="PTHR35317:SF35">
    <property type="entry name" value="DUF4219 DOMAIN-CONTAINING PROTEIN"/>
    <property type="match status" value="1"/>
</dbReference>
<dbReference type="AlphaFoldDB" id="A0A7I8JZG8"/>
<evidence type="ECO:0000256" key="2">
    <source>
        <dbReference type="SAM" id="MobiDB-lite"/>
    </source>
</evidence>
<evidence type="ECO:0000313" key="4">
    <source>
        <dbReference type="EMBL" id="CAA2614837.1"/>
    </source>
</evidence>
<sequence length="348" mass="39086">MRLHHEGLELWHVVETENAPRKKDRQVMSIIFSTISDEITRELEVEKSARETWQILKVKGGGVSRLLKGRVQALRRDLKNLSMDDGEVILDFFVKISSIVVELRSLGENISESVVCAKVLRSVSGKFDSITTSIEQFQDLTAISLDDVVGTLKLHEDKLKEQARGKEKALDSESSRGRGRGRNGRGRGRRRGRGPPKQGGYEADFKPPRDKSKVRCYNCQGMGHYSNECRNPKKERPKSEGVDQANVIKEEPAEISLLMAHEEGKIEVLIQGILQTDLQKGMWYLDTGTSSHMTGLKSLFYELDEAYNGKVRFGDDSKINIEGKGRILLNAHDGTTISLSNMLYTPSL</sequence>
<dbReference type="EMBL" id="LR746264">
    <property type="protein sequence ID" value="CAA7389252.1"/>
    <property type="molecule type" value="Genomic_DNA"/>
</dbReference>
<dbReference type="SUPFAM" id="SSF57756">
    <property type="entry name" value="Retrovirus zinc finger-like domains"/>
    <property type="match status" value="1"/>
</dbReference>
<dbReference type="SMART" id="SM00343">
    <property type="entry name" value="ZnF_C2HC"/>
    <property type="match status" value="1"/>
</dbReference>
<proteinExistence type="predicted"/>
<dbReference type="InterPro" id="IPR054722">
    <property type="entry name" value="PolX-like_BBD"/>
</dbReference>
<dbReference type="EMBL" id="LR743588">
    <property type="protein sequence ID" value="CAA2614837.1"/>
    <property type="molecule type" value="Genomic_DNA"/>
</dbReference>
<dbReference type="PROSITE" id="PS50158">
    <property type="entry name" value="ZF_CCHC"/>
    <property type="match status" value="1"/>
</dbReference>
<reference evidence="5" key="1">
    <citation type="submission" date="2020-02" db="EMBL/GenBank/DDBJ databases">
        <authorList>
            <person name="Scholz U."/>
            <person name="Mascher M."/>
            <person name="Fiebig A."/>
        </authorList>
    </citation>
    <scope>NUCLEOTIDE SEQUENCE</scope>
</reference>
<organism evidence="5 6">
    <name type="scientific">Spirodela intermedia</name>
    <name type="common">Intermediate duckweed</name>
    <dbReference type="NCBI Taxonomy" id="51605"/>
    <lineage>
        <taxon>Eukaryota</taxon>
        <taxon>Viridiplantae</taxon>
        <taxon>Streptophyta</taxon>
        <taxon>Embryophyta</taxon>
        <taxon>Tracheophyta</taxon>
        <taxon>Spermatophyta</taxon>
        <taxon>Magnoliopsida</taxon>
        <taxon>Liliopsida</taxon>
        <taxon>Araceae</taxon>
        <taxon>Lemnoideae</taxon>
        <taxon>Spirodela</taxon>
    </lineage>
</organism>
<accession>A0A7I8JZG8</accession>
<protein>
    <recommendedName>
        <fullName evidence="3">CCHC-type domain-containing protein</fullName>
    </recommendedName>
</protein>
<evidence type="ECO:0000256" key="1">
    <source>
        <dbReference type="PROSITE-ProRule" id="PRU00047"/>
    </source>
</evidence>
<dbReference type="Gene3D" id="4.10.60.10">
    <property type="entry name" value="Zinc finger, CCHC-type"/>
    <property type="match status" value="1"/>
</dbReference>
<dbReference type="GO" id="GO:0008270">
    <property type="term" value="F:zinc ion binding"/>
    <property type="evidence" value="ECO:0007669"/>
    <property type="project" value="UniProtKB-KW"/>
</dbReference>
<dbReference type="InterPro" id="IPR001878">
    <property type="entry name" value="Znf_CCHC"/>
</dbReference>
<feature type="compositionally biased region" description="Basic residues" evidence="2">
    <location>
        <begin position="177"/>
        <end position="194"/>
    </location>
</feature>
<dbReference type="PANTHER" id="PTHR35317">
    <property type="entry name" value="OS04G0629600 PROTEIN"/>
    <property type="match status" value="1"/>
</dbReference>
<dbReference type="InterPro" id="IPR036875">
    <property type="entry name" value="Znf_CCHC_sf"/>
</dbReference>